<gene>
    <name evidence="3" type="ORF">LMG32879_001006</name>
</gene>
<dbReference type="AlphaFoldDB" id="A0AA35UMK0"/>
<dbReference type="GO" id="GO:0016757">
    <property type="term" value="F:glycosyltransferase activity"/>
    <property type="evidence" value="ECO:0007669"/>
    <property type="project" value="UniProtKB-ARBA"/>
</dbReference>
<dbReference type="Pfam" id="PF13439">
    <property type="entry name" value="Glyco_transf_4"/>
    <property type="match status" value="1"/>
</dbReference>
<reference evidence="3" key="1">
    <citation type="submission" date="2023-03" db="EMBL/GenBank/DDBJ databases">
        <authorList>
            <person name="Cleenwerck I."/>
        </authorList>
    </citation>
    <scope>NUCLEOTIDE SEQUENCE</scope>
    <source>
        <strain evidence="3">LMG 32879</strain>
    </source>
</reference>
<dbReference type="Pfam" id="PF00534">
    <property type="entry name" value="Glycos_transf_1"/>
    <property type="match status" value="1"/>
</dbReference>
<feature type="domain" description="Glycosyltransferase subfamily 4-like N-terminal" evidence="2">
    <location>
        <begin position="13"/>
        <end position="166"/>
    </location>
</feature>
<dbReference type="PANTHER" id="PTHR12526">
    <property type="entry name" value="GLYCOSYLTRANSFERASE"/>
    <property type="match status" value="1"/>
</dbReference>
<dbReference type="Proteomes" id="UP001176960">
    <property type="component" value="Unassembled WGS sequence"/>
</dbReference>
<dbReference type="PANTHER" id="PTHR12526:SF630">
    <property type="entry name" value="GLYCOSYLTRANSFERASE"/>
    <property type="match status" value="1"/>
</dbReference>
<evidence type="ECO:0000259" key="2">
    <source>
        <dbReference type="Pfam" id="PF13439"/>
    </source>
</evidence>
<organism evidence="3 4">
    <name type="scientific">Brytella acorum</name>
    <dbReference type="NCBI Taxonomy" id="2959299"/>
    <lineage>
        <taxon>Bacteria</taxon>
        <taxon>Pseudomonadati</taxon>
        <taxon>Pseudomonadota</taxon>
        <taxon>Alphaproteobacteria</taxon>
        <taxon>Acetobacterales</taxon>
        <taxon>Acetobacteraceae</taxon>
        <taxon>Brytella</taxon>
    </lineage>
</organism>
<dbReference type="EMBL" id="CATKSH010000004">
    <property type="protein sequence ID" value="CAI9120177.1"/>
    <property type="molecule type" value="Genomic_DNA"/>
</dbReference>
<sequence length="354" mass="39616">MNIGFVIHNIHLMGGTERSVSAVMNGLVDKAQIYLIEVSAVDVPAYPLDVRIKRSCLFTHPVSLLNSWFRLVIRLAHLIRHLQLDALVIVESTHALYAVLAARMVGVRSIVWEHFNFNVLLGRKKRGWGRRVAARWADDIITLTERDRTLWTDAVCPKAQITCIPNMAPSASNMFSTSALKVMAVGRLTKQKGFDRLLDAWRLIEKDRRSTEWVLEIVGEGPEHTKLLQKIISMQRVSIIPPIKNIENLYRDAGIIVSSSRYEGLPMVLLEASAYGIPIVAFDCETGPAEIIAHGESGCLVPEGDIKGLAEALIQLMASSELRQKFSQAISKSSSRFCKEVILQKWSNLLDIPR</sequence>
<evidence type="ECO:0000313" key="3">
    <source>
        <dbReference type="EMBL" id="CAI9120177.1"/>
    </source>
</evidence>
<evidence type="ECO:0000313" key="4">
    <source>
        <dbReference type="Proteomes" id="UP001176960"/>
    </source>
</evidence>
<keyword evidence="4" id="KW-1185">Reference proteome</keyword>
<comment type="caution">
    <text evidence="3">The sequence shown here is derived from an EMBL/GenBank/DDBJ whole genome shotgun (WGS) entry which is preliminary data.</text>
</comment>
<dbReference type="SUPFAM" id="SSF53756">
    <property type="entry name" value="UDP-Glycosyltransferase/glycogen phosphorylase"/>
    <property type="match status" value="1"/>
</dbReference>
<dbReference type="CDD" id="cd03820">
    <property type="entry name" value="GT4_AmsD-like"/>
    <property type="match status" value="1"/>
</dbReference>
<proteinExistence type="predicted"/>
<evidence type="ECO:0000259" key="1">
    <source>
        <dbReference type="Pfam" id="PF00534"/>
    </source>
</evidence>
<dbReference type="InterPro" id="IPR028098">
    <property type="entry name" value="Glyco_trans_4-like_N"/>
</dbReference>
<dbReference type="RefSeq" id="WP_289841965.1">
    <property type="nucleotide sequence ID" value="NZ_CATKSH010000004.1"/>
</dbReference>
<protein>
    <submittedName>
        <fullName evidence="3">Glycosyltransferase family 4 protein</fullName>
    </submittedName>
</protein>
<dbReference type="Gene3D" id="3.40.50.2000">
    <property type="entry name" value="Glycogen Phosphorylase B"/>
    <property type="match status" value="2"/>
</dbReference>
<feature type="domain" description="Glycosyl transferase family 1" evidence="1">
    <location>
        <begin position="180"/>
        <end position="330"/>
    </location>
</feature>
<dbReference type="InterPro" id="IPR001296">
    <property type="entry name" value="Glyco_trans_1"/>
</dbReference>
<accession>A0AA35UMK0</accession>
<name>A0AA35UMK0_9PROT</name>